<evidence type="ECO:0000256" key="1">
    <source>
        <dbReference type="SAM" id="MobiDB-lite"/>
    </source>
</evidence>
<feature type="transmembrane region" description="Helical" evidence="2">
    <location>
        <begin position="18"/>
        <end position="37"/>
    </location>
</feature>
<organism evidence="3 4">
    <name type="scientific">Micromonospora robiginosa</name>
    <dbReference type="NCBI Taxonomy" id="2749844"/>
    <lineage>
        <taxon>Bacteria</taxon>
        <taxon>Bacillati</taxon>
        <taxon>Actinomycetota</taxon>
        <taxon>Actinomycetes</taxon>
        <taxon>Micromonosporales</taxon>
        <taxon>Micromonosporaceae</taxon>
        <taxon>Micromonospora</taxon>
    </lineage>
</organism>
<keyword evidence="4" id="KW-1185">Reference proteome</keyword>
<protein>
    <submittedName>
        <fullName evidence="3">Uncharacterized protein</fullName>
    </submittedName>
</protein>
<evidence type="ECO:0000313" key="4">
    <source>
        <dbReference type="Proteomes" id="UP000510844"/>
    </source>
</evidence>
<evidence type="ECO:0000256" key="2">
    <source>
        <dbReference type="SAM" id="Phobius"/>
    </source>
</evidence>
<evidence type="ECO:0000313" key="3">
    <source>
        <dbReference type="EMBL" id="QLQ38010.1"/>
    </source>
</evidence>
<keyword evidence="2" id="KW-0812">Transmembrane</keyword>
<name>A0A7L6B8Y5_9ACTN</name>
<feature type="region of interest" description="Disordered" evidence="1">
    <location>
        <begin position="48"/>
        <end position="76"/>
    </location>
</feature>
<dbReference type="AlphaFoldDB" id="A0A7L6B8Y5"/>
<reference evidence="3 4" key="2">
    <citation type="journal article" date="2021" name="Mar. Drugs">
        <title>A New Micromonospora Strain with Antibiotic Activity Isolated from the Microbiome of a Mid-Atlantic Deep-Sea Sponge.</title>
        <authorList>
            <person name="Back C.R."/>
            <person name="Stennett H.L."/>
            <person name="Williams S.E."/>
            <person name="Wang L."/>
            <person name="Ojeda Gomez J."/>
            <person name="Abdulle O.M."/>
            <person name="Duffy T."/>
            <person name="Neal C."/>
            <person name="Mantell J."/>
            <person name="Jepson M.A."/>
            <person name="Hendry K.R."/>
            <person name="Powell D."/>
            <person name="Stach J.E.M."/>
            <person name="Essex-Lopresti A.E."/>
            <person name="Willis C.L."/>
            <person name="Curnow P."/>
            <person name="Race P.R."/>
        </authorList>
    </citation>
    <scope>NUCLEOTIDE SEQUENCE [LARGE SCALE GENOMIC DNA]</scope>
    <source>
        <strain evidence="3 4">28ISP2-46</strain>
    </source>
</reference>
<gene>
    <name evidence="3" type="ORF">H1D33_03705</name>
</gene>
<feature type="compositionally biased region" description="Polar residues" evidence="1">
    <location>
        <begin position="54"/>
        <end position="65"/>
    </location>
</feature>
<reference evidence="4" key="1">
    <citation type="submission" date="2020-07" db="EMBL/GenBank/DDBJ databases">
        <title>A new Micromonospora strain with potent antibiotic activity isolated from the microbiome of a mid-Atlantic deep-sea sponge.</title>
        <authorList>
            <person name="Back C.R."/>
            <person name="Stennett H.L."/>
            <person name="Williams S.E."/>
            <person name="Wang L."/>
            <person name="Ojeda Gomez J."/>
            <person name="Abdulle O.M."/>
            <person name="Duffy T."/>
            <person name="Hendry K.R."/>
            <person name="Powell D."/>
            <person name="Stach J.E."/>
            <person name="Essex-Lopresti A.E."/>
            <person name="Willis C.L."/>
            <person name="Curnow P."/>
            <person name="Race P.R."/>
        </authorList>
    </citation>
    <scope>NUCLEOTIDE SEQUENCE [LARGE SCALE GENOMIC DNA]</scope>
    <source>
        <strain evidence="4">28ISP2-46</strain>
    </source>
</reference>
<dbReference type="EMBL" id="CP059322">
    <property type="protein sequence ID" value="QLQ38010.1"/>
    <property type="molecule type" value="Genomic_DNA"/>
</dbReference>
<dbReference type="RefSeq" id="WP_181570455.1">
    <property type="nucleotide sequence ID" value="NZ_CP059322.2"/>
</dbReference>
<dbReference type="Proteomes" id="UP000510844">
    <property type="component" value="Chromosome"/>
</dbReference>
<accession>A0A7L6B8Y5</accession>
<keyword evidence="2" id="KW-0472">Membrane</keyword>
<dbReference type="KEGG" id="mfeu:H1D33_03705"/>
<proteinExistence type="predicted"/>
<keyword evidence="2" id="KW-1133">Transmembrane helix</keyword>
<sequence>MFTLAEATEPQRGWGGPVALLIAVVLFLLFIGVHYAWTTIWFPSPTEEGDTDLGVNSQVSSVSDTGDTDRDTSPWGRIVNRAGRRVRVYDSGRDTELDLDLDGADPEPETLEEAVDRLDRQGVAYAEIVRRVMADHRVSESTAKRAIRTSRQARSTS</sequence>